<feature type="region of interest" description="Disordered" evidence="1">
    <location>
        <begin position="126"/>
        <end position="194"/>
    </location>
</feature>
<feature type="compositionally biased region" description="Basic and acidic residues" evidence="1">
    <location>
        <begin position="1"/>
        <end position="14"/>
    </location>
</feature>
<proteinExistence type="predicted"/>
<feature type="compositionally biased region" description="Low complexity" evidence="1">
    <location>
        <begin position="72"/>
        <end position="81"/>
    </location>
</feature>
<feature type="non-terminal residue" evidence="2">
    <location>
        <position position="194"/>
    </location>
</feature>
<gene>
    <name evidence="2" type="ORF">AVDCRST_MAG52-3027</name>
</gene>
<organism evidence="2">
    <name type="scientific">uncultured Blastococcus sp</name>
    <dbReference type="NCBI Taxonomy" id="217144"/>
    <lineage>
        <taxon>Bacteria</taxon>
        <taxon>Bacillati</taxon>
        <taxon>Actinomycetota</taxon>
        <taxon>Actinomycetes</taxon>
        <taxon>Geodermatophilales</taxon>
        <taxon>Geodermatophilaceae</taxon>
        <taxon>Blastococcus</taxon>
        <taxon>environmental samples</taxon>
    </lineage>
</organism>
<dbReference type="GO" id="GO:0033973">
    <property type="term" value="F:dCTP deaminase (dUMP-forming) activity"/>
    <property type="evidence" value="ECO:0007669"/>
    <property type="project" value="UniProtKB-EC"/>
</dbReference>
<accession>A0A6J4J2W5</accession>
<dbReference type="AlphaFoldDB" id="A0A6J4J2W5"/>
<feature type="compositionally biased region" description="Basic and acidic residues" evidence="1">
    <location>
        <begin position="52"/>
        <end position="63"/>
    </location>
</feature>
<protein>
    <submittedName>
        <fullName evidence="2">Deoxycytidine triphosphate deaminase (DUMP-forming)</fullName>
        <ecNumber evidence="2">3.5.4.30</ecNumber>
    </submittedName>
</protein>
<sequence>AAERPGHHGLDRRGSPRHRALRRGAGPALEHRRAAGPVLPRVQQRALHPHRPREAAGRPDDAGGARGRRAVRAAPGGVRPGLDAGGRVHPRRPGRAPGGEVLPRPAGAPDPLHRRLRRPRLLRAHHAGALQRGEPADHAVARHEDRAAVPVPADQSVGAPVRLGGVRVPLPGPARPDAVPVLPELHPRGDTAPL</sequence>
<evidence type="ECO:0000313" key="2">
    <source>
        <dbReference type="EMBL" id="CAA9267564.1"/>
    </source>
</evidence>
<feature type="region of interest" description="Disordered" evidence="1">
    <location>
        <begin position="1"/>
        <end position="114"/>
    </location>
</feature>
<dbReference type="EMBL" id="CADCTN010000208">
    <property type="protein sequence ID" value="CAA9267564.1"/>
    <property type="molecule type" value="Genomic_DNA"/>
</dbReference>
<feature type="compositionally biased region" description="Basic and acidic residues" evidence="1">
    <location>
        <begin position="134"/>
        <end position="147"/>
    </location>
</feature>
<name>A0A6J4J2W5_9ACTN</name>
<dbReference type="EC" id="3.5.4.30" evidence="2"/>
<reference evidence="2" key="1">
    <citation type="submission" date="2020-02" db="EMBL/GenBank/DDBJ databases">
        <authorList>
            <person name="Meier V. D."/>
        </authorList>
    </citation>
    <scope>NUCLEOTIDE SEQUENCE</scope>
    <source>
        <strain evidence="2">AVDCRST_MAG52</strain>
    </source>
</reference>
<keyword evidence="2" id="KW-0378">Hydrolase</keyword>
<evidence type="ECO:0000256" key="1">
    <source>
        <dbReference type="SAM" id="MobiDB-lite"/>
    </source>
</evidence>
<feature type="non-terminal residue" evidence="2">
    <location>
        <position position="1"/>
    </location>
</feature>
<feature type="compositionally biased region" description="Basic and acidic residues" evidence="1">
    <location>
        <begin position="185"/>
        <end position="194"/>
    </location>
</feature>